<keyword evidence="1" id="KW-0812">Transmembrane</keyword>
<sequence>MIDENKWLFNKDSFLYIVMYKIHEGLNRTQNMYFYVKRYNGRYTLLKHQNKLELVFKRYIQNDGFLYIYYHNDMINRSKLLNYCVYFAQIVIVFYLVLFLYGYLKMLEYK</sequence>
<protein>
    <submittedName>
        <fullName evidence="2">Uncharacterized protein</fullName>
    </submittedName>
</protein>
<keyword evidence="1" id="KW-1133">Transmembrane helix</keyword>
<evidence type="ECO:0000313" key="3">
    <source>
        <dbReference type="Proteomes" id="UP000689195"/>
    </source>
</evidence>
<gene>
    <name evidence="2" type="ORF">PPENT_87.1.T0070143</name>
</gene>
<evidence type="ECO:0000313" key="2">
    <source>
        <dbReference type="EMBL" id="CAD8138494.1"/>
    </source>
</evidence>
<dbReference type="Proteomes" id="UP000689195">
    <property type="component" value="Unassembled WGS sequence"/>
</dbReference>
<dbReference type="AlphaFoldDB" id="A0A8S1SJE0"/>
<evidence type="ECO:0000256" key="1">
    <source>
        <dbReference type="SAM" id="Phobius"/>
    </source>
</evidence>
<organism evidence="2 3">
    <name type="scientific">Paramecium pentaurelia</name>
    <dbReference type="NCBI Taxonomy" id="43138"/>
    <lineage>
        <taxon>Eukaryota</taxon>
        <taxon>Sar</taxon>
        <taxon>Alveolata</taxon>
        <taxon>Ciliophora</taxon>
        <taxon>Intramacronucleata</taxon>
        <taxon>Oligohymenophorea</taxon>
        <taxon>Peniculida</taxon>
        <taxon>Parameciidae</taxon>
        <taxon>Paramecium</taxon>
    </lineage>
</organism>
<dbReference type="EMBL" id="CAJJDO010000007">
    <property type="protein sequence ID" value="CAD8138494.1"/>
    <property type="molecule type" value="Genomic_DNA"/>
</dbReference>
<feature type="transmembrane region" description="Helical" evidence="1">
    <location>
        <begin position="80"/>
        <end position="104"/>
    </location>
</feature>
<accession>A0A8S1SJE0</accession>
<keyword evidence="3" id="KW-1185">Reference proteome</keyword>
<comment type="caution">
    <text evidence="2">The sequence shown here is derived from an EMBL/GenBank/DDBJ whole genome shotgun (WGS) entry which is preliminary data.</text>
</comment>
<keyword evidence="1" id="KW-0472">Membrane</keyword>
<proteinExistence type="predicted"/>
<reference evidence="2" key="1">
    <citation type="submission" date="2021-01" db="EMBL/GenBank/DDBJ databases">
        <authorList>
            <consortium name="Genoscope - CEA"/>
            <person name="William W."/>
        </authorList>
    </citation>
    <scope>NUCLEOTIDE SEQUENCE</scope>
</reference>
<name>A0A8S1SJE0_9CILI</name>